<feature type="transmembrane region" description="Helical" evidence="1">
    <location>
        <begin position="67"/>
        <end position="85"/>
    </location>
</feature>
<dbReference type="Proteomes" id="UP000014071">
    <property type="component" value="Unassembled WGS sequence"/>
</dbReference>
<accession>R9P470</accession>
<keyword evidence="1" id="KW-0812">Transmembrane</keyword>
<keyword evidence="1" id="KW-1133">Transmembrane helix</keyword>
<evidence type="ECO:0000313" key="2">
    <source>
        <dbReference type="EMBL" id="GAC96052.1"/>
    </source>
</evidence>
<dbReference type="EMBL" id="DF238800">
    <property type="protein sequence ID" value="GAC96052.1"/>
    <property type="molecule type" value="Genomic_DNA"/>
</dbReference>
<keyword evidence="1" id="KW-0472">Membrane</keyword>
<evidence type="ECO:0000256" key="1">
    <source>
        <dbReference type="SAM" id="Phobius"/>
    </source>
</evidence>
<keyword evidence="3" id="KW-1185">Reference proteome</keyword>
<name>R9P470_PSEHS</name>
<organism evidence="2 3">
    <name type="scientific">Pseudozyma hubeiensis (strain SY62)</name>
    <name type="common">Yeast</name>
    <dbReference type="NCBI Taxonomy" id="1305764"/>
    <lineage>
        <taxon>Eukaryota</taxon>
        <taxon>Fungi</taxon>
        <taxon>Dikarya</taxon>
        <taxon>Basidiomycota</taxon>
        <taxon>Ustilaginomycotina</taxon>
        <taxon>Ustilaginomycetes</taxon>
        <taxon>Ustilaginales</taxon>
        <taxon>Ustilaginaceae</taxon>
        <taxon>Pseudozyma</taxon>
    </lineage>
</organism>
<dbReference type="AlphaFoldDB" id="R9P470"/>
<protein>
    <submittedName>
        <fullName evidence="2">Uncharacterized protein</fullName>
    </submittedName>
</protein>
<dbReference type="RefSeq" id="XP_012189639.1">
    <property type="nucleotide sequence ID" value="XM_012334249.1"/>
</dbReference>
<sequence>MIRNSNQHRRFYYTNEAELAGDDGGCLGVYRCRCRPFQDVGRRDRVKRLALDPAARRHDRSIVKLRVLFYVSVVTCCAVRFFPLWPHPSPQRPSRAERLTEAVAVTAANLTRHSNLCLCVVQHALVREASDVRQPTT</sequence>
<reference evidence="3" key="1">
    <citation type="journal article" date="2013" name="Genome Announc.">
        <title>Draft genome sequence of the basidiomycetous yeast-like fungus Pseudozyma hubeiensis SY62, which produces an abundant amount of the biosurfactant mannosylerythritol lipids.</title>
        <authorList>
            <person name="Konishi M."/>
            <person name="Hatada Y."/>
            <person name="Horiuchi J."/>
        </authorList>
    </citation>
    <scope>NUCLEOTIDE SEQUENCE [LARGE SCALE GENOMIC DNA]</scope>
    <source>
        <strain evidence="3">SY62</strain>
    </source>
</reference>
<dbReference type="HOGENOM" id="CLU_1866011_0_0_1"/>
<gene>
    <name evidence="2" type="ORF">PHSY_003631</name>
</gene>
<dbReference type="GeneID" id="24108918"/>
<proteinExistence type="predicted"/>
<evidence type="ECO:0000313" key="3">
    <source>
        <dbReference type="Proteomes" id="UP000014071"/>
    </source>
</evidence>